<dbReference type="EMBL" id="CAJVQB010009250">
    <property type="protein sequence ID" value="CAG8728211.1"/>
    <property type="molecule type" value="Genomic_DNA"/>
</dbReference>
<evidence type="ECO:0000313" key="1">
    <source>
        <dbReference type="EMBL" id="CAG8728211.1"/>
    </source>
</evidence>
<accession>A0ABN7V450</accession>
<proteinExistence type="predicted"/>
<reference evidence="1 2" key="1">
    <citation type="submission" date="2021-06" db="EMBL/GenBank/DDBJ databases">
        <authorList>
            <person name="Kallberg Y."/>
            <person name="Tangrot J."/>
            <person name="Rosling A."/>
        </authorList>
    </citation>
    <scope>NUCLEOTIDE SEQUENCE [LARGE SCALE GENOMIC DNA]</scope>
    <source>
        <strain evidence="1 2">120-4 pot B 10/14</strain>
    </source>
</reference>
<name>A0ABN7V450_GIGMA</name>
<organism evidence="1 2">
    <name type="scientific">Gigaspora margarita</name>
    <dbReference type="NCBI Taxonomy" id="4874"/>
    <lineage>
        <taxon>Eukaryota</taxon>
        <taxon>Fungi</taxon>
        <taxon>Fungi incertae sedis</taxon>
        <taxon>Mucoromycota</taxon>
        <taxon>Glomeromycotina</taxon>
        <taxon>Glomeromycetes</taxon>
        <taxon>Diversisporales</taxon>
        <taxon>Gigasporaceae</taxon>
        <taxon>Gigaspora</taxon>
    </lineage>
</organism>
<comment type="caution">
    <text evidence="1">The sequence shown here is derived from an EMBL/GenBank/DDBJ whole genome shotgun (WGS) entry which is preliminary data.</text>
</comment>
<sequence length="194" mass="22855">NNYQPDKIRLDVAIKKLFQKKKQEIVRSLEKFKNRVLKKDKTVTKYLGIQHVELICIIRETIKEYDYIQHKIAQGYECGTYDYGMKELQATINEDKKVANKVEVLQDSLQSMSIQEENKKSYPMKVDYLTHDKAREDILVSRWAPRNRVKFTSTNQTQVIQKITTMTNQSCSRQKPATIITIWDLPEDARVQKI</sequence>
<gene>
    <name evidence="1" type="ORF">GMARGA_LOCUS14141</name>
</gene>
<dbReference type="Proteomes" id="UP000789901">
    <property type="component" value="Unassembled WGS sequence"/>
</dbReference>
<protein>
    <submittedName>
        <fullName evidence="1">3508_t:CDS:1</fullName>
    </submittedName>
</protein>
<evidence type="ECO:0000313" key="2">
    <source>
        <dbReference type="Proteomes" id="UP000789901"/>
    </source>
</evidence>
<keyword evidence="2" id="KW-1185">Reference proteome</keyword>
<feature type="non-terminal residue" evidence="1">
    <location>
        <position position="1"/>
    </location>
</feature>